<dbReference type="AlphaFoldDB" id="A0A1Y2D5E3"/>
<dbReference type="InterPro" id="IPR036465">
    <property type="entry name" value="vWFA_dom_sf"/>
</dbReference>
<dbReference type="InParanoid" id="A0A1Y2D5E3"/>
<keyword evidence="4" id="KW-1185">Reference proteome</keyword>
<feature type="compositionally biased region" description="Low complexity" evidence="1">
    <location>
        <begin position="27"/>
        <end position="91"/>
    </location>
</feature>
<organism evidence="3 4">
    <name type="scientific">Leucosporidium creatinivorum</name>
    <dbReference type="NCBI Taxonomy" id="106004"/>
    <lineage>
        <taxon>Eukaryota</taxon>
        <taxon>Fungi</taxon>
        <taxon>Dikarya</taxon>
        <taxon>Basidiomycota</taxon>
        <taxon>Pucciniomycotina</taxon>
        <taxon>Microbotryomycetes</taxon>
        <taxon>Leucosporidiales</taxon>
        <taxon>Leucosporidium</taxon>
    </lineage>
</organism>
<dbReference type="STRING" id="106004.A0A1Y2D5E3"/>
<dbReference type="Proteomes" id="UP000193467">
    <property type="component" value="Unassembled WGS sequence"/>
</dbReference>
<protein>
    <recommendedName>
        <fullName evidence="2">VWFA domain-containing protein</fullName>
    </recommendedName>
</protein>
<feature type="region of interest" description="Disordered" evidence="1">
    <location>
        <begin position="1"/>
        <end position="215"/>
    </location>
</feature>
<dbReference type="SUPFAM" id="SSF53300">
    <property type="entry name" value="vWA-like"/>
    <property type="match status" value="1"/>
</dbReference>
<evidence type="ECO:0000313" key="3">
    <source>
        <dbReference type="EMBL" id="ORY54364.1"/>
    </source>
</evidence>
<dbReference type="PANTHER" id="PTHR34706:SF2">
    <property type="entry name" value="RFEF"/>
    <property type="match status" value="1"/>
</dbReference>
<feature type="compositionally biased region" description="Low complexity" evidence="1">
    <location>
        <begin position="180"/>
        <end position="203"/>
    </location>
</feature>
<dbReference type="InterPro" id="IPR002035">
    <property type="entry name" value="VWF_A"/>
</dbReference>
<evidence type="ECO:0000256" key="1">
    <source>
        <dbReference type="SAM" id="MobiDB-lite"/>
    </source>
</evidence>
<dbReference type="PROSITE" id="PS50234">
    <property type="entry name" value="VWFA"/>
    <property type="match status" value="1"/>
</dbReference>
<feature type="compositionally biased region" description="Low complexity" evidence="1">
    <location>
        <begin position="103"/>
        <end position="160"/>
    </location>
</feature>
<sequence>MGLASKMAAAQAAQASGTSPYGQQSYGAPPQQQGSYGAPQGQPAAQGAFPGQQPSSTGYGQQQGQQGQQAYGQQQQAGYGAPQGQQQYGAPPSVPGGRPGAPPQQGSGYGQQPGQQSYGAPQGQQGQYGAPGQQQQQQGQYGQPQQGQYGQPAQNQYGAPPGAPPGAPQGQYGGGGYGQQGQQQQGQYGAPPGQQQYGQQPPQGGAPGGGPPVNAILDALRAGVQDQKLAAFYPQGSLEQLANNVHRSGALPRIAAEWRIPMEVAMDLCRLALFDIILYLDDSGSMSFEENGSRIDDMKLIVSKVAMAASLFDQDGIQVRFMNSRTDGNNINSESAANALMGQVKFSGLTPLGTALQQKIMEPLVLGPARAGRLQKPVLVIAVTDGAPGGEDRFTVVKVIKAANQELARTRYGSDAISFQFAQVGNDMGARKFLEEIDKHPEIGGLVDTTSNYENEADDMLKSNPPVDLTPELWIVKLLMGGVSSEYDSKDE</sequence>
<feature type="compositionally biased region" description="Polar residues" evidence="1">
    <location>
        <begin position="16"/>
        <end position="26"/>
    </location>
</feature>
<gene>
    <name evidence="3" type="ORF">BCR35DRAFT_310349</name>
</gene>
<dbReference type="EMBL" id="MCGR01000098">
    <property type="protein sequence ID" value="ORY54364.1"/>
    <property type="molecule type" value="Genomic_DNA"/>
</dbReference>
<name>A0A1Y2D5E3_9BASI</name>
<feature type="domain" description="VWFA" evidence="2">
    <location>
        <begin position="275"/>
        <end position="473"/>
    </location>
</feature>
<reference evidence="3 4" key="1">
    <citation type="submission" date="2016-07" db="EMBL/GenBank/DDBJ databases">
        <title>Pervasive Adenine N6-methylation of Active Genes in Fungi.</title>
        <authorList>
            <consortium name="DOE Joint Genome Institute"/>
            <person name="Mondo S.J."/>
            <person name="Dannebaum R.O."/>
            <person name="Kuo R.C."/>
            <person name="Labutti K."/>
            <person name="Haridas S."/>
            <person name="Kuo A."/>
            <person name="Salamov A."/>
            <person name="Ahrendt S.R."/>
            <person name="Lipzen A."/>
            <person name="Sullivan W."/>
            <person name="Andreopoulos W.B."/>
            <person name="Clum A."/>
            <person name="Lindquist E."/>
            <person name="Daum C."/>
            <person name="Ramamoorthy G.K."/>
            <person name="Gryganskyi A."/>
            <person name="Culley D."/>
            <person name="Magnuson J.K."/>
            <person name="James T.Y."/>
            <person name="O'Malley M.A."/>
            <person name="Stajich J.E."/>
            <person name="Spatafora J.W."/>
            <person name="Visel A."/>
            <person name="Grigoriev I.V."/>
        </authorList>
    </citation>
    <scope>NUCLEOTIDE SEQUENCE [LARGE SCALE GENOMIC DNA]</scope>
    <source>
        <strain evidence="3 4">62-1032</strain>
    </source>
</reference>
<dbReference type="Gene3D" id="3.40.50.410">
    <property type="entry name" value="von Willebrand factor, type A domain"/>
    <property type="match status" value="1"/>
</dbReference>
<evidence type="ECO:0000259" key="2">
    <source>
        <dbReference type="PROSITE" id="PS50234"/>
    </source>
</evidence>
<accession>A0A1Y2D5E3</accession>
<dbReference type="PANTHER" id="PTHR34706">
    <property type="entry name" value="SLR1338 PROTEIN"/>
    <property type="match status" value="1"/>
</dbReference>
<dbReference type="OrthoDB" id="2142040at2759"/>
<comment type="caution">
    <text evidence="3">The sequence shown here is derived from an EMBL/GenBank/DDBJ whole genome shotgun (WGS) entry which is preliminary data.</text>
</comment>
<proteinExistence type="predicted"/>
<evidence type="ECO:0000313" key="4">
    <source>
        <dbReference type="Proteomes" id="UP000193467"/>
    </source>
</evidence>